<keyword evidence="3" id="KW-1185">Reference proteome</keyword>
<organism evidence="2 3">
    <name type="scientific">Bacillus carboniphilus</name>
    <dbReference type="NCBI Taxonomy" id="86663"/>
    <lineage>
        <taxon>Bacteria</taxon>
        <taxon>Bacillati</taxon>
        <taxon>Bacillota</taxon>
        <taxon>Bacilli</taxon>
        <taxon>Bacillales</taxon>
        <taxon>Bacillaceae</taxon>
        <taxon>Bacillus</taxon>
    </lineage>
</organism>
<dbReference type="InterPro" id="IPR004843">
    <property type="entry name" value="Calcineurin-like_PHP"/>
</dbReference>
<dbReference type="SUPFAM" id="SSF56300">
    <property type="entry name" value="Metallo-dependent phosphatases"/>
    <property type="match status" value="1"/>
</dbReference>
<dbReference type="Gene3D" id="3.60.21.10">
    <property type="match status" value="1"/>
</dbReference>
<dbReference type="EMBL" id="CP129013">
    <property type="protein sequence ID" value="WLR42322.1"/>
    <property type="molecule type" value="Genomic_DNA"/>
</dbReference>
<dbReference type="RefSeq" id="WP_226543029.1">
    <property type="nucleotide sequence ID" value="NZ_CP129013.1"/>
</dbReference>
<name>A0ABY9JSE4_9BACI</name>
<dbReference type="Proteomes" id="UP001197974">
    <property type="component" value="Chromosome"/>
</dbReference>
<accession>A0ABY9JSE4</accession>
<proteinExistence type="predicted"/>
<evidence type="ECO:0000259" key="1">
    <source>
        <dbReference type="Pfam" id="PF00149"/>
    </source>
</evidence>
<dbReference type="PANTHER" id="PTHR42850">
    <property type="entry name" value="METALLOPHOSPHOESTERASE"/>
    <property type="match status" value="1"/>
</dbReference>
<dbReference type="InterPro" id="IPR029052">
    <property type="entry name" value="Metallo-depent_PP-like"/>
</dbReference>
<evidence type="ECO:0000313" key="3">
    <source>
        <dbReference type="Proteomes" id="UP001197974"/>
    </source>
</evidence>
<evidence type="ECO:0000313" key="2">
    <source>
        <dbReference type="EMBL" id="WLR42322.1"/>
    </source>
</evidence>
<reference evidence="2 3" key="1">
    <citation type="submission" date="2023-06" db="EMBL/GenBank/DDBJ databases">
        <title>Five Gram-positive bacteria isolated from mangrove sediments in Shenzhen, Guangdong, China.</title>
        <authorList>
            <person name="Yu S."/>
            <person name="Zheng W."/>
            <person name="Huang Y."/>
        </authorList>
    </citation>
    <scope>NUCLEOTIDE SEQUENCE [LARGE SCALE GENOMIC DNA]</scope>
    <source>
        <strain evidence="2 3">SaN35-3</strain>
    </source>
</reference>
<dbReference type="PANTHER" id="PTHR42850:SF4">
    <property type="entry name" value="ZINC-DEPENDENT ENDOPOLYPHOSPHATASE"/>
    <property type="match status" value="1"/>
</dbReference>
<dbReference type="InterPro" id="IPR050126">
    <property type="entry name" value="Ap4A_hydrolase"/>
</dbReference>
<gene>
    <name evidence="2" type="ORF">LC087_16645</name>
</gene>
<sequence length="365" mass="41869">MDKLKQLTVPDQARMIVISDIHGELELFKRLLEKVNYNSQDDYLIINGDMCEKGSNSIGVVSYIKSLSKTNPKVHVTEGNCEALVEELLNENPKLINYLVARKHSIMNEWLTQLDYPVDENSNIQEVKEVLTKHYSEDIDWLMRLPTAIETEDYIFVHAGLDDKENWKETDRDMAITIPAFLTKSHRSKKYVIVGHWPVVNYSSHLPLNNPIIDHEKRIIAMDGGNVVKRSGQLNALIIRPSYEEQFSYTYVDHFENFTVKEDFQADPKMVGSIKYPMYKINPIKEKDHFTLCEKIGSEEQIYVKNEYIQKDENGEITVTDDLSCAQISVKKGEMVSLINGDCTAYALIKKDGAEGWVKKEAIGL</sequence>
<feature type="domain" description="Calcineurin-like phosphoesterase" evidence="1">
    <location>
        <begin position="14"/>
        <end position="200"/>
    </location>
</feature>
<dbReference type="Pfam" id="PF00149">
    <property type="entry name" value="Metallophos"/>
    <property type="match status" value="1"/>
</dbReference>
<protein>
    <submittedName>
        <fullName evidence="2">Metallophosphoesterase</fullName>
    </submittedName>
</protein>